<proteinExistence type="predicted"/>
<protein>
    <submittedName>
        <fullName evidence="2">Uncharacterized protein</fullName>
    </submittedName>
</protein>
<dbReference type="Proteomes" id="UP000887574">
    <property type="component" value="Unplaced"/>
</dbReference>
<keyword evidence="1" id="KW-1185">Reference proteome</keyword>
<evidence type="ECO:0000313" key="1">
    <source>
        <dbReference type="Proteomes" id="UP000887574"/>
    </source>
</evidence>
<reference evidence="2" key="1">
    <citation type="submission" date="2022-11" db="UniProtKB">
        <authorList>
            <consortium name="WormBaseParasite"/>
        </authorList>
    </citation>
    <scope>IDENTIFICATION</scope>
</reference>
<accession>A0A915EGE3</accession>
<dbReference type="WBParaSite" id="jg5614">
    <property type="protein sequence ID" value="jg5614"/>
    <property type="gene ID" value="jg5614"/>
</dbReference>
<dbReference type="AlphaFoldDB" id="A0A915EGE3"/>
<evidence type="ECO:0000313" key="2">
    <source>
        <dbReference type="WBParaSite" id="jg5614"/>
    </source>
</evidence>
<name>A0A915EGE3_9BILA</name>
<organism evidence="1 2">
    <name type="scientific">Ditylenchus dipsaci</name>
    <dbReference type="NCBI Taxonomy" id="166011"/>
    <lineage>
        <taxon>Eukaryota</taxon>
        <taxon>Metazoa</taxon>
        <taxon>Ecdysozoa</taxon>
        <taxon>Nematoda</taxon>
        <taxon>Chromadorea</taxon>
        <taxon>Rhabditida</taxon>
        <taxon>Tylenchina</taxon>
        <taxon>Tylenchomorpha</taxon>
        <taxon>Sphaerularioidea</taxon>
        <taxon>Anguinidae</taxon>
        <taxon>Anguininae</taxon>
        <taxon>Ditylenchus</taxon>
    </lineage>
</organism>
<sequence>MNTSEDFFSSSPYLLISQVSYDAINWKIKIVVEEEEAKVGNLEQLIALLKPKNMRVRLFSIFVPRETDAVLQLIENLHPIRHVWQDENLRIFWPMQPNALSEFCLKKFFSNFAGGCSQLILHGGINSFRYVDIFYTPEIILCSSASKYIPIPTLLGTCWIGIII</sequence>